<organism evidence="2">
    <name type="scientific">Trypanosoma vivax (strain Y486)</name>
    <dbReference type="NCBI Taxonomy" id="1055687"/>
    <lineage>
        <taxon>Eukaryota</taxon>
        <taxon>Discoba</taxon>
        <taxon>Euglenozoa</taxon>
        <taxon>Kinetoplastea</taxon>
        <taxon>Metakinetoplastina</taxon>
        <taxon>Trypanosomatida</taxon>
        <taxon>Trypanosomatidae</taxon>
        <taxon>Trypanosoma</taxon>
        <taxon>Duttonella</taxon>
    </lineage>
</organism>
<evidence type="ECO:0000256" key="1">
    <source>
        <dbReference type="SAM" id="MobiDB-lite"/>
    </source>
</evidence>
<feature type="compositionally biased region" description="Basic residues" evidence="1">
    <location>
        <begin position="137"/>
        <end position="152"/>
    </location>
</feature>
<name>G0TYH8_TRYVY</name>
<dbReference type="VEuPathDB" id="TriTrypDB:TvY486_0703590"/>
<dbReference type="AlphaFoldDB" id="G0TYH8"/>
<sequence length="301" mass="32778">MFHEDNDENVLKAKFDLSRGSGTPLGTHHAMQTTSTRGAVGRKFEVALEPLHRFVYGRPGHLGERREALAQFCGFPEEMKDDIALRLAKLTKNQLYDLAAALNMKVMRHTLHATMAQEVAAFLMHPVDNPVAQSTGKAKRAPTARGKVKVSKKGNVASPKKTAVAKRAPRKTTVAREPNVDPPTVGIEPSDDTLRLAIYRHILKTPATERSQLTTKVLRLELQKTLGDLESRKAVIKEAASECVTALVAAEKLAIATAMGPSQSTVEVVATTENPLHLQPLPQASTVEVNETYVTSETPVV</sequence>
<proteinExistence type="predicted"/>
<gene>
    <name evidence="2" type="ORF">TVY486_0703590</name>
</gene>
<accession>G0TYH8</accession>
<evidence type="ECO:0000313" key="2">
    <source>
        <dbReference type="EMBL" id="CCC49025.1"/>
    </source>
</evidence>
<dbReference type="EMBL" id="HE573023">
    <property type="protein sequence ID" value="CCC49025.1"/>
    <property type="molecule type" value="Genomic_DNA"/>
</dbReference>
<protein>
    <submittedName>
        <fullName evidence="2">Uncharacterized protein</fullName>
    </submittedName>
</protein>
<feature type="region of interest" description="Disordered" evidence="1">
    <location>
        <begin position="133"/>
        <end position="187"/>
    </location>
</feature>
<reference evidence="2" key="1">
    <citation type="journal article" date="2012" name="Proc. Natl. Acad. Sci. U.S.A.">
        <title>Antigenic diversity is generated by distinct evolutionary mechanisms in African trypanosome species.</title>
        <authorList>
            <person name="Jackson A.P."/>
            <person name="Berry A."/>
            <person name="Aslett M."/>
            <person name="Allison H.C."/>
            <person name="Burton P."/>
            <person name="Vavrova-Anderson J."/>
            <person name="Brown R."/>
            <person name="Browne H."/>
            <person name="Corton N."/>
            <person name="Hauser H."/>
            <person name="Gamble J."/>
            <person name="Gilderthorp R."/>
            <person name="Marcello L."/>
            <person name="McQuillan J."/>
            <person name="Otto T.D."/>
            <person name="Quail M.A."/>
            <person name="Sanders M.J."/>
            <person name="van Tonder A."/>
            <person name="Ginger M.L."/>
            <person name="Field M.C."/>
            <person name="Barry J.D."/>
            <person name="Hertz-Fowler C."/>
            <person name="Berriman M."/>
        </authorList>
    </citation>
    <scope>NUCLEOTIDE SEQUENCE</scope>
    <source>
        <strain evidence="2">Y486</strain>
    </source>
</reference>
<dbReference type="OMA" id="HRLVYGR"/>